<evidence type="ECO:0000256" key="2">
    <source>
        <dbReference type="ARBA" id="ARBA00004279"/>
    </source>
</evidence>
<dbReference type="InterPro" id="IPR011009">
    <property type="entry name" value="Kinase-like_dom_sf"/>
</dbReference>
<evidence type="ECO:0000256" key="1">
    <source>
        <dbReference type="ARBA" id="ARBA00001946"/>
    </source>
</evidence>
<evidence type="ECO:0000256" key="18">
    <source>
        <dbReference type="PROSITE-ProRule" id="PRU10141"/>
    </source>
</evidence>
<dbReference type="InterPro" id="IPR001772">
    <property type="entry name" value="KA1_dom"/>
</dbReference>
<dbReference type="Proteomes" id="UP000472277">
    <property type="component" value="Chromosome 12"/>
</dbReference>
<protein>
    <recommendedName>
        <fullName evidence="5">non-specific serine/threonine protein kinase</fullName>
        <ecNumber evidence="5">2.7.11.1</ecNumber>
    </recommendedName>
</protein>
<evidence type="ECO:0000256" key="13">
    <source>
        <dbReference type="ARBA" id="ARBA00022840"/>
    </source>
</evidence>
<dbReference type="GO" id="GO:0000226">
    <property type="term" value="P:microtubule cytoskeleton organization"/>
    <property type="evidence" value="ECO:0007669"/>
    <property type="project" value="TreeGrafter"/>
</dbReference>
<feature type="compositionally biased region" description="Polar residues" evidence="19">
    <location>
        <begin position="542"/>
        <end position="571"/>
    </location>
</feature>
<evidence type="ECO:0000313" key="24">
    <source>
        <dbReference type="Proteomes" id="UP000472277"/>
    </source>
</evidence>
<dbReference type="GeneTree" id="ENSGT00940000155031"/>
<evidence type="ECO:0000256" key="16">
    <source>
        <dbReference type="ARBA" id="ARBA00047899"/>
    </source>
</evidence>
<keyword evidence="10" id="KW-0479">Metal-binding</keyword>
<evidence type="ECO:0000259" key="22">
    <source>
        <dbReference type="PROSITE" id="PS50032"/>
    </source>
</evidence>
<comment type="subcellular location">
    <subcellularLocation>
        <location evidence="2">Cell projection</location>
        <location evidence="2">Dendrite</location>
    </subcellularLocation>
    <subcellularLocation>
        <location evidence="3">Cytoplasm</location>
    </subcellularLocation>
</comment>
<evidence type="ECO:0000256" key="11">
    <source>
        <dbReference type="ARBA" id="ARBA00022741"/>
    </source>
</evidence>
<dbReference type="FunFam" id="1.10.8.10:FF:000005">
    <property type="entry name" value="Non-specific serine/threonine protein kinase"/>
    <property type="match status" value="1"/>
</dbReference>
<evidence type="ECO:0000256" key="4">
    <source>
        <dbReference type="ARBA" id="ARBA00006234"/>
    </source>
</evidence>
<dbReference type="PROSITE" id="PS50011">
    <property type="entry name" value="PROTEIN_KINASE_DOM"/>
    <property type="match status" value="1"/>
</dbReference>
<dbReference type="GO" id="GO:0046872">
    <property type="term" value="F:metal ion binding"/>
    <property type="evidence" value="ECO:0007669"/>
    <property type="project" value="UniProtKB-KW"/>
</dbReference>
<feature type="compositionally biased region" description="Low complexity" evidence="19">
    <location>
        <begin position="491"/>
        <end position="505"/>
    </location>
</feature>
<reference evidence="23" key="2">
    <citation type="submission" date="2025-09" db="UniProtKB">
        <authorList>
            <consortium name="Ensembl"/>
        </authorList>
    </citation>
    <scope>IDENTIFICATION</scope>
</reference>
<dbReference type="PROSITE" id="PS00108">
    <property type="entry name" value="PROTEIN_KINASE_ST"/>
    <property type="match status" value="1"/>
</dbReference>
<evidence type="ECO:0000256" key="14">
    <source>
        <dbReference type="ARBA" id="ARBA00022842"/>
    </source>
</evidence>
<feature type="compositionally biased region" description="Polar residues" evidence="19">
    <location>
        <begin position="580"/>
        <end position="599"/>
    </location>
</feature>
<dbReference type="SUPFAM" id="SSF56112">
    <property type="entry name" value="Protein kinase-like (PK-like)"/>
    <property type="match status" value="1"/>
</dbReference>
<evidence type="ECO:0000256" key="6">
    <source>
        <dbReference type="ARBA" id="ARBA00022490"/>
    </source>
</evidence>
<proteinExistence type="inferred from homology"/>
<dbReference type="InterPro" id="IPR028375">
    <property type="entry name" value="KA1/Ssp2_C"/>
</dbReference>
<evidence type="ECO:0000256" key="7">
    <source>
        <dbReference type="ARBA" id="ARBA00022527"/>
    </source>
</evidence>
<feature type="compositionally biased region" description="Polar residues" evidence="19">
    <location>
        <begin position="375"/>
        <end position="396"/>
    </location>
</feature>
<feature type="domain" description="UBA" evidence="21">
    <location>
        <begin position="315"/>
        <end position="354"/>
    </location>
</feature>
<feature type="binding site" evidence="18">
    <location>
        <position position="89"/>
    </location>
    <ligand>
        <name>ATP</name>
        <dbReference type="ChEBI" id="CHEBI:30616"/>
    </ligand>
</feature>
<organism evidence="23 24">
    <name type="scientific">Salmo trutta</name>
    <name type="common">Brown trout</name>
    <dbReference type="NCBI Taxonomy" id="8032"/>
    <lineage>
        <taxon>Eukaryota</taxon>
        <taxon>Metazoa</taxon>
        <taxon>Chordata</taxon>
        <taxon>Craniata</taxon>
        <taxon>Vertebrata</taxon>
        <taxon>Euteleostomi</taxon>
        <taxon>Actinopterygii</taxon>
        <taxon>Neopterygii</taxon>
        <taxon>Teleostei</taxon>
        <taxon>Protacanthopterygii</taxon>
        <taxon>Salmoniformes</taxon>
        <taxon>Salmonidae</taxon>
        <taxon>Salmoninae</taxon>
        <taxon>Salmo</taxon>
    </lineage>
</organism>
<dbReference type="Gene3D" id="1.10.8.10">
    <property type="entry name" value="DNA helicase RuvA subunit, C-terminal domain"/>
    <property type="match status" value="1"/>
</dbReference>
<evidence type="ECO:0000259" key="21">
    <source>
        <dbReference type="PROSITE" id="PS50030"/>
    </source>
</evidence>
<dbReference type="AlphaFoldDB" id="A0A674BPK8"/>
<dbReference type="SMART" id="SM00220">
    <property type="entry name" value="S_TKc"/>
    <property type="match status" value="1"/>
</dbReference>
<dbReference type="FunFam" id="1.10.510.10:FF:000156">
    <property type="entry name" value="Serine/threonine-protein kinase SIK3 homolog"/>
    <property type="match status" value="1"/>
</dbReference>
<dbReference type="GO" id="GO:0035556">
    <property type="term" value="P:intracellular signal transduction"/>
    <property type="evidence" value="ECO:0007669"/>
    <property type="project" value="TreeGrafter"/>
</dbReference>
<keyword evidence="24" id="KW-1185">Reference proteome</keyword>
<dbReference type="GO" id="GO:0005737">
    <property type="term" value="C:cytoplasm"/>
    <property type="evidence" value="ECO:0007669"/>
    <property type="project" value="UniProtKB-SubCell"/>
</dbReference>
<feature type="compositionally biased region" description="Basic and acidic residues" evidence="19">
    <location>
        <begin position="412"/>
        <end position="425"/>
    </location>
</feature>
<evidence type="ECO:0000256" key="10">
    <source>
        <dbReference type="ARBA" id="ARBA00022723"/>
    </source>
</evidence>
<dbReference type="InterPro" id="IPR000719">
    <property type="entry name" value="Prot_kinase_dom"/>
</dbReference>
<evidence type="ECO:0000313" key="23">
    <source>
        <dbReference type="Ensembl" id="ENSSTUP00000073022.1"/>
    </source>
</evidence>
<evidence type="ECO:0000256" key="17">
    <source>
        <dbReference type="ARBA" id="ARBA00048679"/>
    </source>
</evidence>
<dbReference type="PANTHER" id="PTHR24346:SF56">
    <property type="entry name" value="SERINE_THREONINE-PROTEIN KINASE MARK2"/>
    <property type="match status" value="1"/>
</dbReference>
<feature type="region of interest" description="Disordered" evidence="19">
    <location>
        <begin position="369"/>
        <end position="601"/>
    </location>
</feature>
<dbReference type="InterPro" id="IPR049508">
    <property type="entry name" value="MARK1-4_cat"/>
</dbReference>
<accession>A0A674BPK8</accession>
<keyword evidence="14" id="KW-0460">Magnesium</keyword>
<dbReference type="CDD" id="cd14072">
    <property type="entry name" value="STKc_MARK"/>
    <property type="match status" value="1"/>
</dbReference>
<comment type="cofactor">
    <cofactor evidence="1">
        <name>Mg(2+)</name>
        <dbReference type="ChEBI" id="CHEBI:18420"/>
    </cofactor>
</comment>
<dbReference type="Gene3D" id="3.30.200.20">
    <property type="entry name" value="Phosphorylase Kinase, domain 1"/>
    <property type="match status" value="1"/>
</dbReference>
<evidence type="ECO:0000256" key="5">
    <source>
        <dbReference type="ARBA" id="ARBA00012513"/>
    </source>
</evidence>
<gene>
    <name evidence="23" type="primary">MARK2</name>
    <name evidence="23" type="synonym">LOC115204268</name>
</gene>
<dbReference type="PROSITE" id="PS50030">
    <property type="entry name" value="UBA"/>
    <property type="match status" value="1"/>
</dbReference>
<dbReference type="PROSITE" id="PS50032">
    <property type="entry name" value="KA1"/>
    <property type="match status" value="1"/>
</dbReference>
<keyword evidence="12" id="KW-0418">Kinase</keyword>
<dbReference type="SUPFAM" id="SSF103243">
    <property type="entry name" value="KA1-like"/>
    <property type="match status" value="1"/>
</dbReference>
<dbReference type="SMART" id="SM00165">
    <property type="entry name" value="UBA"/>
    <property type="match status" value="1"/>
</dbReference>
<feature type="compositionally biased region" description="Polar residues" evidence="19">
    <location>
        <begin position="478"/>
        <end position="490"/>
    </location>
</feature>
<dbReference type="Gene3D" id="3.30.310.80">
    <property type="entry name" value="Kinase associated domain 1, KA1"/>
    <property type="match status" value="1"/>
</dbReference>
<feature type="domain" description="KA1" evidence="22">
    <location>
        <begin position="691"/>
        <end position="740"/>
    </location>
</feature>
<evidence type="ECO:0000256" key="12">
    <source>
        <dbReference type="ARBA" id="ARBA00022777"/>
    </source>
</evidence>
<comment type="catalytic activity">
    <reaction evidence="17">
        <text>L-seryl-[protein] + ATP = O-phospho-L-seryl-[protein] + ADP + H(+)</text>
        <dbReference type="Rhea" id="RHEA:17989"/>
        <dbReference type="Rhea" id="RHEA-COMP:9863"/>
        <dbReference type="Rhea" id="RHEA-COMP:11604"/>
        <dbReference type="ChEBI" id="CHEBI:15378"/>
        <dbReference type="ChEBI" id="CHEBI:29999"/>
        <dbReference type="ChEBI" id="CHEBI:30616"/>
        <dbReference type="ChEBI" id="CHEBI:83421"/>
        <dbReference type="ChEBI" id="CHEBI:456216"/>
        <dbReference type="EC" id="2.7.11.1"/>
    </reaction>
</comment>
<reference evidence="23" key="1">
    <citation type="submission" date="2025-08" db="UniProtKB">
        <authorList>
            <consortium name="Ensembl"/>
        </authorList>
    </citation>
    <scope>IDENTIFICATION</scope>
</reference>
<dbReference type="PANTHER" id="PTHR24346">
    <property type="entry name" value="MAP/MICROTUBULE AFFINITY-REGULATING KINASE"/>
    <property type="match status" value="1"/>
</dbReference>
<evidence type="ECO:0000256" key="9">
    <source>
        <dbReference type="ARBA" id="ARBA00022679"/>
    </source>
</evidence>
<dbReference type="PROSITE" id="PS00107">
    <property type="entry name" value="PROTEIN_KINASE_ATP"/>
    <property type="match status" value="1"/>
</dbReference>
<evidence type="ECO:0000256" key="15">
    <source>
        <dbReference type="ARBA" id="ARBA00023273"/>
    </source>
</evidence>
<keyword evidence="15" id="KW-0966">Cell projection</keyword>
<keyword evidence="7" id="KW-0723">Serine/threonine-protein kinase</keyword>
<dbReference type="Pfam" id="PF00069">
    <property type="entry name" value="Pkinase"/>
    <property type="match status" value="1"/>
</dbReference>
<dbReference type="EC" id="2.7.11.1" evidence="5"/>
<dbReference type="InterPro" id="IPR015940">
    <property type="entry name" value="UBA"/>
</dbReference>
<evidence type="ECO:0000256" key="19">
    <source>
        <dbReference type="SAM" id="MobiDB-lite"/>
    </source>
</evidence>
<evidence type="ECO:0000256" key="3">
    <source>
        <dbReference type="ARBA" id="ARBA00004496"/>
    </source>
</evidence>
<keyword evidence="9" id="KW-0808">Transferase</keyword>
<dbReference type="Pfam" id="PF02149">
    <property type="entry name" value="KA1"/>
    <property type="match status" value="1"/>
</dbReference>
<dbReference type="GO" id="GO:0030425">
    <property type="term" value="C:dendrite"/>
    <property type="evidence" value="ECO:0007669"/>
    <property type="project" value="UniProtKB-SubCell"/>
</dbReference>
<dbReference type="Pfam" id="PF00627">
    <property type="entry name" value="UBA"/>
    <property type="match status" value="1"/>
</dbReference>
<dbReference type="Gene3D" id="1.10.510.10">
    <property type="entry name" value="Transferase(Phosphotransferase) domain 1"/>
    <property type="match status" value="1"/>
</dbReference>
<dbReference type="GO" id="GO:0050321">
    <property type="term" value="F:tau-protein kinase activity"/>
    <property type="evidence" value="ECO:0007669"/>
    <property type="project" value="TreeGrafter"/>
</dbReference>
<keyword evidence="8" id="KW-0597">Phosphoprotein</keyword>
<keyword evidence="6" id="KW-0963">Cytoplasm</keyword>
<evidence type="ECO:0000259" key="20">
    <source>
        <dbReference type="PROSITE" id="PS50011"/>
    </source>
</evidence>
<dbReference type="InterPro" id="IPR017441">
    <property type="entry name" value="Protein_kinase_ATP_BS"/>
</dbReference>
<dbReference type="FunFam" id="3.30.200.20:FF:000003">
    <property type="entry name" value="Non-specific serine/threonine protein kinase"/>
    <property type="match status" value="1"/>
</dbReference>
<keyword evidence="11 18" id="KW-0547">Nucleotide-binding</keyword>
<sequence>SFTPSISPHPFPSVHSALFLVSHSPFPPLTFLSLCGRPNMPRCRNSVPTTADEQPHIGNYRLLKTIGKGNFAKVKLARHVLTGKEVAVKIIDKTQLNSSSLQKVVKLFEVIETEKTLYLIMEYASGGEVFDYLVAHGRMKEKEARAKFRQIVSAVQYCHQKCIVHRDLKAENLLLDADMNIKIADFGFSNEFTMGNKLDTFCGSPPYAAPELFQGKKYDGPEVDVWSLGVILYTLVSGSLPFDGQNLKELRERVLRGKYRIPFYMSTDCENLLKKFLILNPTKRGSLEQIMKDRWMNVGHEEEELKPFIEPQPDYKDPKRTDIMLQMGYSAEEIQDSLVNQKYNEVMATYLLLDYRNTEMDECISLSMKSRPGSDLTNSNAQSPSHKVQRSTSSNLKPRRATDAGSSASKRSQGDNKHTAEDYGRKGSGTGSSTKVPPSPLASADRKRSTPTPSTNSILSTGTSRSRNSPVPERATLGVQNGKDSLTTPGSRASTASAAAVLSSSHPRHHKSLSTSAHPSPPDIHAHRPSTAPQRVPVASPSAHNIGSSTATDRSNFPRNVTSRSTFSAGQQRAARDQHTSTYNGPPSSPSLSYGNSQARRAGGTGIFRKFTSKFVRRINGRPHLGVVDTPTSSLTSKDHKPRSLRFTWSMKTTSSMEPNEMMKEIRKVLDSNSCEYELRERYMLLCVSGNPALDDFVQWEMEVCKLPRLSLNGVRFKRISGTSIAFKNIASKVANELKL</sequence>
<dbReference type="CDD" id="cd14406">
    <property type="entry name" value="UBA_MARK2"/>
    <property type="match status" value="1"/>
</dbReference>
<dbReference type="GO" id="GO:0005524">
    <property type="term" value="F:ATP binding"/>
    <property type="evidence" value="ECO:0007669"/>
    <property type="project" value="UniProtKB-UniRule"/>
</dbReference>
<name>A0A674BPK8_SALTR</name>
<dbReference type="FunFam" id="3.30.310.80:FF:000001">
    <property type="entry name" value="Non-specific serine/threonine protein kinase"/>
    <property type="match status" value="1"/>
</dbReference>
<evidence type="ECO:0000256" key="8">
    <source>
        <dbReference type="ARBA" id="ARBA00022553"/>
    </source>
</evidence>
<dbReference type="Ensembl" id="ENSSTUT00000077505.1">
    <property type="protein sequence ID" value="ENSSTUP00000073022.1"/>
    <property type="gene ID" value="ENSSTUG00000027524.1"/>
</dbReference>
<comment type="catalytic activity">
    <reaction evidence="16">
        <text>L-threonyl-[protein] + ATP = O-phospho-L-threonyl-[protein] + ADP + H(+)</text>
        <dbReference type="Rhea" id="RHEA:46608"/>
        <dbReference type="Rhea" id="RHEA-COMP:11060"/>
        <dbReference type="Rhea" id="RHEA-COMP:11605"/>
        <dbReference type="ChEBI" id="CHEBI:15378"/>
        <dbReference type="ChEBI" id="CHEBI:30013"/>
        <dbReference type="ChEBI" id="CHEBI:30616"/>
        <dbReference type="ChEBI" id="CHEBI:61977"/>
        <dbReference type="ChEBI" id="CHEBI:456216"/>
        <dbReference type="EC" id="2.7.11.1"/>
    </reaction>
</comment>
<dbReference type="InterPro" id="IPR008271">
    <property type="entry name" value="Ser/Thr_kinase_AS"/>
</dbReference>
<keyword evidence="13 18" id="KW-0067">ATP-binding</keyword>
<feature type="compositionally biased region" description="Polar residues" evidence="19">
    <location>
        <begin position="450"/>
        <end position="469"/>
    </location>
</feature>
<feature type="domain" description="Protein kinase" evidence="20">
    <location>
        <begin position="60"/>
        <end position="296"/>
    </location>
</feature>
<comment type="similarity">
    <text evidence="4">Belongs to the protein kinase superfamily. CAMK Ser/Thr protein kinase family. SNF1 subfamily.</text>
</comment>